<name>A0A165SWU1_9APHY</name>
<evidence type="ECO:0000313" key="2">
    <source>
        <dbReference type="EMBL" id="KZT72604.1"/>
    </source>
</evidence>
<keyword evidence="1" id="KW-0812">Transmembrane</keyword>
<keyword evidence="1" id="KW-0472">Membrane</keyword>
<proteinExistence type="predicted"/>
<evidence type="ECO:0000256" key="1">
    <source>
        <dbReference type="SAM" id="Phobius"/>
    </source>
</evidence>
<sequence>MDDCTTTLTLHPYFQWSKLHNPTGRYMEGNVQERKQHGRFASWLFSSSTKYRRNTRRQVIIFILSVSMELPMLIRANSTR</sequence>
<dbReference type="AlphaFoldDB" id="A0A165SWU1"/>
<organism evidence="2 3">
    <name type="scientific">Daedalea quercina L-15889</name>
    <dbReference type="NCBI Taxonomy" id="1314783"/>
    <lineage>
        <taxon>Eukaryota</taxon>
        <taxon>Fungi</taxon>
        <taxon>Dikarya</taxon>
        <taxon>Basidiomycota</taxon>
        <taxon>Agaricomycotina</taxon>
        <taxon>Agaricomycetes</taxon>
        <taxon>Polyporales</taxon>
        <taxon>Fomitopsis</taxon>
    </lineage>
</organism>
<keyword evidence="3" id="KW-1185">Reference proteome</keyword>
<reference evidence="2 3" key="1">
    <citation type="journal article" date="2016" name="Mol. Biol. Evol.">
        <title>Comparative Genomics of Early-Diverging Mushroom-Forming Fungi Provides Insights into the Origins of Lignocellulose Decay Capabilities.</title>
        <authorList>
            <person name="Nagy L.G."/>
            <person name="Riley R."/>
            <person name="Tritt A."/>
            <person name="Adam C."/>
            <person name="Daum C."/>
            <person name="Floudas D."/>
            <person name="Sun H."/>
            <person name="Yadav J.S."/>
            <person name="Pangilinan J."/>
            <person name="Larsson K.H."/>
            <person name="Matsuura K."/>
            <person name="Barry K."/>
            <person name="Labutti K."/>
            <person name="Kuo R."/>
            <person name="Ohm R.A."/>
            <person name="Bhattacharya S.S."/>
            <person name="Shirouzu T."/>
            <person name="Yoshinaga Y."/>
            <person name="Martin F.M."/>
            <person name="Grigoriev I.V."/>
            <person name="Hibbett D.S."/>
        </authorList>
    </citation>
    <scope>NUCLEOTIDE SEQUENCE [LARGE SCALE GENOMIC DNA]</scope>
    <source>
        <strain evidence="2 3">L-15889</strain>
    </source>
</reference>
<evidence type="ECO:0000313" key="3">
    <source>
        <dbReference type="Proteomes" id="UP000076727"/>
    </source>
</evidence>
<dbReference type="EMBL" id="KV429040">
    <property type="protein sequence ID" value="KZT72604.1"/>
    <property type="molecule type" value="Genomic_DNA"/>
</dbReference>
<accession>A0A165SWU1</accession>
<dbReference type="Proteomes" id="UP000076727">
    <property type="component" value="Unassembled WGS sequence"/>
</dbReference>
<feature type="transmembrane region" description="Helical" evidence="1">
    <location>
        <begin position="59"/>
        <end position="76"/>
    </location>
</feature>
<protein>
    <submittedName>
        <fullName evidence="2">Uncharacterized protein</fullName>
    </submittedName>
</protein>
<keyword evidence="1" id="KW-1133">Transmembrane helix</keyword>
<gene>
    <name evidence="2" type="ORF">DAEQUDRAFT_592405</name>
</gene>